<evidence type="ECO:0000259" key="7">
    <source>
        <dbReference type="Pfam" id="PF00590"/>
    </source>
</evidence>
<dbReference type="PROSITE" id="PS00839">
    <property type="entry name" value="SUMT_1"/>
    <property type="match status" value="1"/>
</dbReference>
<dbReference type="RefSeq" id="WP_126381021.1">
    <property type="nucleotide sequence ID" value="NZ_AP017378.1"/>
</dbReference>
<keyword evidence="4 8" id="KW-0489">Methyltransferase</keyword>
<dbReference type="PANTHER" id="PTHR45790">
    <property type="entry name" value="SIROHEME SYNTHASE-RELATED"/>
    <property type="match status" value="1"/>
</dbReference>
<dbReference type="Pfam" id="PF00590">
    <property type="entry name" value="TP_methylase"/>
    <property type="match status" value="1"/>
</dbReference>
<sequence>MASVYFIGAGPGDPELITVKGRRLICEADLVLYAGSLVPSEVVACAREDARVEDSSSLTLDQTHALLAEAVERGGMVARVHTGDPSLYGAVQEQARLLDRDGISWEIVPGVTAAFAAAAMAGESFTVPERVQSLVVTRAPGRTAVPDGEELAAFAAHGCSMAIYLSTSLAQSVQAQLLEGGLTGDTPVVVVHRAGWPDGEVLRTTLEKLSQDVEYKQWTRQAVFLVLPGKAEKAPVSRLYDPSFAHGWRDSSD</sequence>
<dbReference type="GO" id="GO:0009236">
    <property type="term" value="P:cobalamin biosynthetic process"/>
    <property type="evidence" value="ECO:0007669"/>
    <property type="project" value="UniProtKB-UniPathway"/>
</dbReference>
<evidence type="ECO:0000256" key="2">
    <source>
        <dbReference type="ARBA" id="ARBA00005879"/>
    </source>
</evidence>
<evidence type="ECO:0000256" key="1">
    <source>
        <dbReference type="ARBA" id="ARBA00004953"/>
    </source>
</evidence>
<comment type="pathway">
    <text evidence="1">Cofactor biosynthesis; adenosylcobalamin biosynthesis.</text>
</comment>
<keyword evidence="9" id="KW-1185">Reference proteome</keyword>
<dbReference type="InterPro" id="IPR014777">
    <property type="entry name" value="4pyrrole_Mease_sub1"/>
</dbReference>
<dbReference type="OrthoDB" id="9815856at2"/>
<dbReference type="InterPro" id="IPR035996">
    <property type="entry name" value="4pyrrol_Methylase_sf"/>
</dbReference>
<dbReference type="GO" id="GO:0046026">
    <property type="term" value="F:precorrin-4 C11-methyltransferase activity"/>
    <property type="evidence" value="ECO:0007669"/>
    <property type="project" value="InterPro"/>
</dbReference>
<dbReference type="CDD" id="cd11641">
    <property type="entry name" value="Precorrin-4_C11-MT"/>
    <property type="match status" value="1"/>
</dbReference>
<dbReference type="Proteomes" id="UP000269883">
    <property type="component" value="Chromosome"/>
</dbReference>
<dbReference type="InterPro" id="IPR003043">
    <property type="entry name" value="Uropor_MeTrfase_CS"/>
</dbReference>
<organism evidence="8 9">
    <name type="scientific">Desulfovibrio ferrophilus</name>
    <dbReference type="NCBI Taxonomy" id="241368"/>
    <lineage>
        <taxon>Bacteria</taxon>
        <taxon>Pseudomonadati</taxon>
        <taxon>Thermodesulfobacteriota</taxon>
        <taxon>Desulfovibrionia</taxon>
        <taxon>Desulfovibrionales</taxon>
        <taxon>Desulfovibrionaceae</taxon>
        <taxon>Desulfovibrio</taxon>
    </lineage>
</organism>
<dbReference type="PANTHER" id="PTHR45790:SF4">
    <property type="entry name" value="COBALT-PRECORRIN-4 C(11)-METHYLTRANSFERASE"/>
    <property type="match status" value="1"/>
</dbReference>
<dbReference type="InterPro" id="IPR050161">
    <property type="entry name" value="Siro_Cobalamin_biosynth"/>
</dbReference>
<dbReference type="NCBIfam" id="TIGR01465">
    <property type="entry name" value="cobM_cbiF"/>
    <property type="match status" value="1"/>
</dbReference>
<gene>
    <name evidence="8" type="ORF">DFE_3286</name>
</gene>
<keyword evidence="3" id="KW-0169">Cobalamin biosynthesis</keyword>
<accession>A0A2Z6B3D6</accession>
<protein>
    <submittedName>
        <fullName evidence="8">Precorrin-4 C(11)-methyltransferase</fullName>
    </submittedName>
</protein>
<evidence type="ECO:0000256" key="4">
    <source>
        <dbReference type="ARBA" id="ARBA00022603"/>
    </source>
</evidence>
<reference evidence="8 9" key="1">
    <citation type="journal article" date="2018" name="Sci. Adv.">
        <title>Multi-heme cytochromes provide a pathway for survival in energy-limited environments.</title>
        <authorList>
            <person name="Deng X."/>
            <person name="Dohmae N."/>
            <person name="Nealson K.H."/>
            <person name="Hashimoto K."/>
            <person name="Okamoto A."/>
        </authorList>
    </citation>
    <scope>NUCLEOTIDE SEQUENCE [LARGE SCALE GENOMIC DNA]</scope>
    <source>
        <strain evidence="8 9">IS5</strain>
    </source>
</reference>
<evidence type="ECO:0000313" key="9">
    <source>
        <dbReference type="Proteomes" id="UP000269883"/>
    </source>
</evidence>
<proteinExistence type="inferred from homology"/>
<dbReference type="Gene3D" id="3.40.1010.10">
    <property type="entry name" value="Cobalt-precorrin-4 Transmethylase, Domain 1"/>
    <property type="match status" value="1"/>
</dbReference>
<evidence type="ECO:0000256" key="3">
    <source>
        <dbReference type="ARBA" id="ARBA00022573"/>
    </source>
</evidence>
<dbReference type="GO" id="GO:0032259">
    <property type="term" value="P:methylation"/>
    <property type="evidence" value="ECO:0007669"/>
    <property type="project" value="UniProtKB-KW"/>
</dbReference>
<dbReference type="InterPro" id="IPR006362">
    <property type="entry name" value="Cbl_synth_CobM/CibF"/>
</dbReference>
<feature type="domain" description="Tetrapyrrole methylase" evidence="7">
    <location>
        <begin position="4"/>
        <end position="209"/>
    </location>
</feature>
<dbReference type="AlphaFoldDB" id="A0A2Z6B3D6"/>
<evidence type="ECO:0000256" key="5">
    <source>
        <dbReference type="ARBA" id="ARBA00022679"/>
    </source>
</evidence>
<evidence type="ECO:0000256" key="6">
    <source>
        <dbReference type="ARBA" id="ARBA00022691"/>
    </source>
</evidence>
<dbReference type="SUPFAM" id="SSF53790">
    <property type="entry name" value="Tetrapyrrole methylase"/>
    <property type="match status" value="1"/>
</dbReference>
<comment type="similarity">
    <text evidence="2">Belongs to the precorrin methyltransferase family.</text>
</comment>
<dbReference type="EMBL" id="AP017378">
    <property type="protein sequence ID" value="BBD10012.1"/>
    <property type="molecule type" value="Genomic_DNA"/>
</dbReference>
<name>A0A2Z6B3D6_9BACT</name>
<dbReference type="KEGG" id="dfl:DFE_3286"/>
<dbReference type="InterPro" id="IPR000878">
    <property type="entry name" value="4pyrrol_Mease"/>
</dbReference>
<dbReference type="InterPro" id="IPR014776">
    <property type="entry name" value="4pyrrole_Mease_sub2"/>
</dbReference>
<dbReference type="Gene3D" id="3.30.950.10">
    <property type="entry name" value="Methyltransferase, Cobalt-precorrin-4 Transmethylase, Domain 2"/>
    <property type="match status" value="1"/>
</dbReference>
<evidence type="ECO:0000313" key="8">
    <source>
        <dbReference type="EMBL" id="BBD10012.1"/>
    </source>
</evidence>
<keyword evidence="5 8" id="KW-0808">Transferase</keyword>
<dbReference type="UniPathway" id="UPA00148"/>
<keyword evidence="6" id="KW-0949">S-adenosyl-L-methionine</keyword>